<keyword evidence="2" id="KW-0539">Nucleus</keyword>
<dbReference type="GO" id="GO:0034316">
    <property type="term" value="P:negative regulation of Arp2/3 complex-mediated actin nucleation"/>
    <property type="evidence" value="ECO:0007669"/>
    <property type="project" value="EnsemblFungi"/>
</dbReference>
<sequence>MHPPASEARLYTFSQETKDQLRKFRLGTSRSSDPQAVIYLIDRATKEIRQDEDKTVYKSLDEIADDLPDNSPRFVLLSYPMTMPSGRLSVPYVLLYYLPITCNAELRMLYAGAKELMRNTSEVGKVLDLETAEELEELPERLGAA</sequence>
<dbReference type="VEuPathDB" id="FungiDB:F503_02878"/>
<dbReference type="GO" id="GO:0005634">
    <property type="term" value="C:nucleus"/>
    <property type="evidence" value="ECO:0007669"/>
    <property type="project" value="UniProtKB-SubCell"/>
</dbReference>
<dbReference type="InterPro" id="IPR002108">
    <property type="entry name" value="ADF-H"/>
</dbReference>
<protein>
    <submittedName>
        <fullName evidence="4">Gmf family protein</fullName>
    </submittedName>
</protein>
<dbReference type="STRING" id="1262450.S3BXR8"/>
<dbReference type="InterPro" id="IPR029006">
    <property type="entry name" value="ADF-H/Gelsolin-like_dom_sf"/>
</dbReference>
<dbReference type="FunFam" id="3.40.20.10:FF:000048">
    <property type="entry name" value="Putative gmf family protein"/>
    <property type="match status" value="1"/>
</dbReference>
<dbReference type="Proteomes" id="UP000016923">
    <property type="component" value="Unassembled WGS sequence"/>
</dbReference>
<evidence type="ECO:0000256" key="2">
    <source>
        <dbReference type="PIRNR" id="PIRNR001788"/>
    </source>
</evidence>
<dbReference type="PROSITE" id="PS51263">
    <property type="entry name" value="ADF_H"/>
    <property type="match status" value="1"/>
</dbReference>
<evidence type="ECO:0000259" key="3">
    <source>
        <dbReference type="PROSITE" id="PS51263"/>
    </source>
</evidence>
<dbReference type="GO" id="GO:0003779">
    <property type="term" value="F:actin binding"/>
    <property type="evidence" value="ECO:0007669"/>
    <property type="project" value="InterPro"/>
</dbReference>
<dbReference type="HOGENOM" id="CLU_087056_0_0_1"/>
<dbReference type="CDD" id="cd11283">
    <property type="entry name" value="ADF_GMF-beta_like"/>
    <property type="match status" value="1"/>
</dbReference>
<evidence type="ECO:0000313" key="5">
    <source>
        <dbReference type="Proteomes" id="UP000016923"/>
    </source>
</evidence>
<evidence type="ECO:0000256" key="1">
    <source>
        <dbReference type="ARBA" id="ARBA00010055"/>
    </source>
</evidence>
<proteinExistence type="inferred from homology"/>
<dbReference type="PANTHER" id="PTHR11249:SF2">
    <property type="entry name" value="GLIA MATURATION FACTOR"/>
    <property type="match status" value="1"/>
</dbReference>
<dbReference type="GO" id="GO:0071846">
    <property type="term" value="P:actin filament debranching"/>
    <property type="evidence" value="ECO:0007669"/>
    <property type="project" value="EnsemblFungi"/>
</dbReference>
<keyword evidence="5" id="KW-1185">Reference proteome</keyword>
<feature type="domain" description="ADF-H" evidence="3">
    <location>
        <begin position="9"/>
        <end position="145"/>
    </location>
</feature>
<dbReference type="GO" id="GO:0030479">
    <property type="term" value="C:actin cortical patch"/>
    <property type="evidence" value="ECO:0007669"/>
    <property type="project" value="EnsemblFungi"/>
</dbReference>
<organism evidence="4 5">
    <name type="scientific">Ophiostoma piceae (strain UAMH 11346)</name>
    <name type="common">Sap stain fungus</name>
    <dbReference type="NCBI Taxonomy" id="1262450"/>
    <lineage>
        <taxon>Eukaryota</taxon>
        <taxon>Fungi</taxon>
        <taxon>Dikarya</taxon>
        <taxon>Ascomycota</taxon>
        <taxon>Pezizomycotina</taxon>
        <taxon>Sordariomycetes</taxon>
        <taxon>Sordariomycetidae</taxon>
        <taxon>Ophiostomatales</taxon>
        <taxon>Ophiostomataceae</taxon>
        <taxon>Ophiostoma</taxon>
    </lineage>
</organism>
<dbReference type="OMA" id="EWKMLYA"/>
<dbReference type="SMART" id="SM00102">
    <property type="entry name" value="ADF"/>
    <property type="match status" value="1"/>
</dbReference>
<comment type="similarity">
    <text evidence="1 2">Belongs to the actin-binding proteins ADF family. GMF subfamily.</text>
</comment>
<accession>S3BXR8</accession>
<dbReference type="PANTHER" id="PTHR11249">
    <property type="entry name" value="GLIAL FACTOR NATURATION FACTOR"/>
    <property type="match status" value="1"/>
</dbReference>
<evidence type="ECO:0000313" key="4">
    <source>
        <dbReference type="EMBL" id="EPE06049.1"/>
    </source>
</evidence>
<dbReference type="OrthoDB" id="3919494at2759"/>
<dbReference type="Gene3D" id="3.40.20.10">
    <property type="entry name" value="Severin"/>
    <property type="match status" value="1"/>
</dbReference>
<keyword evidence="2" id="KW-0963">Cytoplasm</keyword>
<dbReference type="eggNOG" id="KOG1736">
    <property type="taxonomic scope" value="Eukaryota"/>
</dbReference>
<reference evidence="4 5" key="1">
    <citation type="journal article" date="2013" name="BMC Genomics">
        <title>The genome and transcriptome of the pine saprophyte Ophiostoma piceae, and a comparison with the bark beetle-associated pine pathogen Grosmannia clavigera.</title>
        <authorList>
            <person name="Haridas S."/>
            <person name="Wang Y."/>
            <person name="Lim L."/>
            <person name="Massoumi Alamouti S."/>
            <person name="Jackman S."/>
            <person name="Docking R."/>
            <person name="Robertson G."/>
            <person name="Birol I."/>
            <person name="Bohlmann J."/>
            <person name="Breuil C."/>
        </authorList>
    </citation>
    <scope>NUCLEOTIDE SEQUENCE [LARGE SCALE GENOMIC DNA]</scope>
    <source>
        <strain evidence="4 5">UAMH 11346</strain>
    </source>
</reference>
<gene>
    <name evidence="4" type="ORF">F503_02878</name>
</gene>
<dbReference type="PIRSF" id="PIRSF001788">
    <property type="entry name" value="GMF-beta"/>
    <property type="match status" value="1"/>
</dbReference>
<dbReference type="EMBL" id="KE148154">
    <property type="protein sequence ID" value="EPE06049.1"/>
    <property type="molecule type" value="Genomic_DNA"/>
</dbReference>
<dbReference type="AlphaFoldDB" id="S3BXR8"/>
<comment type="subcellular location">
    <subcellularLocation>
        <location evidence="2">Cytoplasm</location>
    </subcellularLocation>
    <subcellularLocation>
        <location evidence="2">Nucleus</location>
    </subcellularLocation>
</comment>
<dbReference type="Pfam" id="PF00241">
    <property type="entry name" value="Cofilin_ADF"/>
    <property type="match status" value="1"/>
</dbReference>
<dbReference type="SUPFAM" id="SSF55753">
    <property type="entry name" value="Actin depolymerizing proteins"/>
    <property type="match status" value="1"/>
</dbReference>
<dbReference type="InterPro" id="IPR011171">
    <property type="entry name" value="GMF"/>
</dbReference>
<dbReference type="GO" id="GO:0071933">
    <property type="term" value="F:Arp2/3 complex binding"/>
    <property type="evidence" value="ECO:0007669"/>
    <property type="project" value="EnsemblFungi"/>
</dbReference>
<name>S3BXR8_OPHP1</name>